<protein>
    <submittedName>
        <fullName evidence="2">DUF5320 domain-containing protein</fullName>
    </submittedName>
</protein>
<organism evidence="2 3">
    <name type="scientific">Shewanella cyperi</name>
    <dbReference type="NCBI Taxonomy" id="2814292"/>
    <lineage>
        <taxon>Bacteria</taxon>
        <taxon>Pseudomonadati</taxon>
        <taxon>Pseudomonadota</taxon>
        <taxon>Gammaproteobacteria</taxon>
        <taxon>Alteromonadales</taxon>
        <taxon>Shewanellaceae</taxon>
        <taxon>Shewanella</taxon>
    </lineage>
</organism>
<dbReference type="EMBL" id="CP071504">
    <property type="protein sequence ID" value="QSX30049.1"/>
    <property type="molecule type" value="Genomic_DNA"/>
</dbReference>
<gene>
    <name evidence="2" type="ORF">JYB88_18045</name>
</gene>
<dbReference type="Proteomes" id="UP000663281">
    <property type="component" value="Chromosome"/>
</dbReference>
<dbReference type="KEGG" id="scyp:JYB88_18045"/>
<evidence type="ECO:0000313" key="3">
    <source>
        <dbReference type="Proteomes" id="UP000663281"/>
    </source>
</evidence>
<sequence>MDKLTAVTLIMLTAFIAQALTNYWRRRPAATAEINSLKEENQALKQRIAALEALVNELKRELGRL</sequence>
<evidence type="ECO:0000313" key="2">
    <source>
        <dbReference type="EMBL" id="QSX30049.1"/>
    </source>
</evidence>
<reference evidence="2 3" key="1">
    <citation type="submission" date="2021-03" db="EMBL/GenBank/DDBJ databases">
        <title>Novel species identification of genus Shewanella.</title>
        <authorList>
            <person name="Liu G."/>
            <person name="Zhang Q."/>
        </authorList>
    </citation>
    <scope>NUCLEOTIDE SEQUENCE [LARGE SCALE GENOMIC DNA]</scope>
    <source>
        <strain evidence="2 3">FJAT-53726</strain>
    </source>
</reference>
<name>A0A974XKG2_9GAMM</name>
<dbReference type="AlphaFoldDB" id="A0A974XKG2"/>
<keyword evidence="3" id="KW-1185">Reference proteome</keyword>
<dbReference type="RefSeq" id="WP_207325030.1">
    <property type="nucleotide sequence ID" value="NZ_CP071504.1"/>
</dbReference>
<feature type="coiled-coil region" evidence="1">
    <location>
        <begin position="27"/>
        <end position="61"/>
    </location>
</feature>
<evidence type="ECO:0000256" key="1">
    <source>
        <dbReference type="SAM" id="Coils"/>
    </source>
</evidence>
<proteinExistence type="predicted"/>
<accession>A0A974XKG2</accession>
<keyword evidence="1" id="KW-0175">Coiled coil</keyword>